<gene>
    <name evidence="4" type="ORF">HJB60_09620</name>
    <name evidence="3" type="ORF">HJB63_04950</name>
</gene>
<proteinExistence type="predicted"/>
<evidence type="ECO:0000313" key="6">
    <source>
        <dbReference type="Proteomes" id="UP000770629"/>
    </source>
</evidence>
<dbReference type="Proteomes" id="UP000749740">
    <property type="component" value="Unassembled WGS sequence"/>
</dbReference>
<feature type="compositionally biased region" description="Basic and acidic residues" evidence="1">
    <location>
        <begin position="94"/>
        <end position="107"/>
    </location>
</feature>
<protein>
    <submittedName>
        <fullName evidence="3">Uncharacterized protein</fullName>
    </submittedName>
</protein>
<name>A0A9Q3M676_9HYPH</name>
<keyword evidence="2" id="KW-0812">Transmembrane</keyword>
<feature type="transmembrane region" description="Helical" evidence="2">
    <location>
        <begin position="33"/>
        <end position="52"/>
    </location>
</feature>
<comment type="caution">
    <text evidence="3">The sequence shown here is derived from an EMBL/GenBank/DDBJ whole genome shotgun (WGS) entry which is preliminary data.</text>
</comment>
<feature type="region of interest" description="Disordered" evidence="1">
    <location>
        <begin position="60"/>
        <end position="127"/>
    </location>
</feature>
<keyword evidence="6" id="KW-1185">Reference proteome</keyword>
<dbReference type="AlphaFoldDB" id="A0A9Q3M676"/>
<organism evidence="3 5">
    <name type="scientific">Rhizobium lentis</name>
    <dbReference type="NCBI Taxonomy" id="1138194"/>
    <lineage>
        <taxon>Bacteria</taxon>
        <taxon>Pseudomonadati</taxon>
        <taxon>Pseudomonadota</taxon>
        <taxon>Alphaproteobacteria</taxon>
        <taxon>Hyphomicrobiales</taxon>
        <taxon>Rhizobiaceae</taxon>
        <taxon>Rhizobium/Agrobacterium group</taxon>
        <taxon>Rhizobium</taxon>
    </lineage>
</organism>
<evidence type="ECO:0000313" key="5">
    <source>
        <dbReference type="Proteomes" id="UP000749740"/>
    </source>
</evidence>
<sequence>MPYQQVSINDGRNIIRAAVKVARPTSEGYALKYFIIYALVCVAIGIVLLVVIRQIAPSNTERPSDQTAFDPAEQPDDLVVRSTREPAPGAGDKQPTRDPAVRTDQWDLRPTGEPTVRKGGRVGTPAQ</sequence>
<dbReference type="EMBL" id="JABDYF010000003">
    <property type="protein sequence ID" value="MBX5089429.1"/>
    <property type="molecule type" value="Genomic_DNA"/>
</dbReference>
<evidence type="ECO:0000313" key="4">
    <source>
        <dbReference type="EMBL" id="MBX5089429.1"/>
    </source>
</evidence>
<evidence type="ECO:0000313" key="3">
    <source>
        <dbReference type="EMBL" id="MBX5021931.1"/>
    </source>
</evidence>
<evidence type="ECO:0000256" key="2">
    <source>
        <dbReference type="SAM" id="Phobius"/>
    </source>
</evidence>
<dbReference type="EMBL" id="JABDYC010000001">
    <property type="protein sequence ID" value="MBX5021931.1"/>
    <property type="molecule type" value="Genomic_DNA"/>
</dbReference>
<reference evidence="3 6" key="1">
    <citation type="submission" date="2020-04" db="EMBL/GenBank/DDBJ databases">
        <title>Global-level population genomics: horizontal gene transfer, symbiosis and evolution in Rhizobia.</title>
        <authorList>
            <person name="Gai Y."/>
        </authorList>
    </citation>
    <scope>NUCLEOTIDE SEQUENCE</scope>
    <source>
        <strain evidence="4 6">BLR33</strain>
        <strain evidence="3">BLR57</strain>
    </source>
</reference>
<keyword evidence="2" id="KW-0472">Membrane</keyword>
<evidence type="ECO:0000256" key="1">
    <source>
        <dbReference type="SAM" id="MobiDB-lite"/>
    </source>
</evidence>
<accession>A0A9Q3M676</accession>
<keyword evidence="2" id="KW-1133">Transmembrane helix</keyword>
<dbReference type="Proteomes" id="UP000770629">
    <property type="component" value="Unassembled WGS sequence"/>
</dbReference>